<evidence type="ECO:0000313" key="2">
    <source>
        <dbReference type="Proteomes" id="UP000695562"/>
    </source>
</evidence>
<dbReference type="Gene3D" id="3.40.50.620">
    <property type="entry name" value="HUPs"/>
    <property type="match status" value="1"/>
</dbReference>
<reference evidence="1" key="1">
    <citation type="submission" date="2020-01" db="EMBL/GenBank/DDBJ databases">
        <title>Development of genomics and gene disruption for Polysphondylium violaceum indicates a role for the polyketide synthase stlB in stalk morphogenesis.</title>
        <authorList>
            <person name="Narita B."/>
            <person name="Kawabe Y."/>
            <person name="Kin K."/>
            <person name="Saito T."/>
            <person name="Gibbs R."/>
            <person name="Kuspa A."/>
            <person name="Muzny D."/>
            <person name="Queller D."/>
            <person name="Richards S."/>
            <person name="Strassman J."/>
            <person name="Sucgang R."/>
            <person name="Worley K."/>
            <person name="Schaap P."/>
        </authorList>
    </citation>
    <scope>NUCLEOTIDE SEQUENCE</scope>
    <source>
        <strain evidence="1">QSvi11</strain>
    </source>
</reference>
<comment type="caution">
    <text evidence="1">The sequence shown here is derived from an EMBL/GenBank/DDBJ whole genome shotgun (WGS) entry which is preliminary data.</text>
</comment>
<dbReference type="Proteomes" id="UP000695562">
    <property type="component" value="Unassembled WGS sequence"/>
</dbReference>
<accession>A0A8J4PVF0</accession>
<keyword evidence="2" id="KW-1185">Reference proteome</keyword>
<evidence type="ECO:0000313" key="1">
    <source>
        <dbReference type="EMBL" id="KAF2074350.1"/>
    </source>
</evidence>
<dbReference type="AlphaFoldDB" id="A0A8J4PVF0"/>
<dbReference type="InterPro" id="IPR014729">
    <property type="entry name" value="Rossmann-like_a/b/a_fold"/>
</dbReference>
<dbReference type="OrthoDB" id="843225at2759"/>
<sequence>MKYLVCVDGSTQGRYAANKAMSMLTEDDTVYFISVYPPPPKPDEHGSPTASTLTKMVIELFSGVPDLVDSSSDDPNKMIRRSNKKKTEAINEFGFFKTFLDKKKLMFTIY</sequence>
<dbReference type="EMBL" id="AJWJ01000151">
    <property type="protein sequence ID" value="KAF2074350.1"/>
    <property type="molecule type" value="Genomic_DNA"/>
</dbReference>
<name>A0A8J4PVF0_9MYCE</name>
<organism evidence="1 2">
    <name type="scientific">Polysphondylium violaceum</name>
    <dbReference type="NCBI Taxonomy" id="133409"/>
    <lineage>
        <taxon>Eukaryota</taxon>
        <taxon>Amoebozoa</taxon>
        <taxon>Evosea</taxon>
        <taxon>Eumycetozoa</taxon>
        <taxon>Dictyostelia</taxon>
        <taxon>Dictyosteliales</taxon>
        <taxon>Dictyosteliaceae</taxon>
        <taxon>Polysphondylium</taxon>
    </lineage>
</organism>
<gene>
    <name evidence="1" type="ORF">CYY_004326</name>
</gene>
<protein>
    <submittedName>
        <fullName evidence="1">Uncharacterized protein</fullName>
    </submittedName>
</protein>
<proteinExistence type="predicted"/>